<dbReference type="GO" id="GO:0000155">
    <property type="term" value="F:phosphorelay sensor kinase activity"/>
    <property type="evidence" value="ECO:0007669"/>
    <property type="project" value="InterPro"/>
</dbReference>
<dbReference type="Gene3D" id="1.10.287.130">
    <property type="match status" value="1"/>
</dbReference>
<evidence type="ECO:0000256" key="10">
    <source>
        <dbReference type="SAM" id="Coils"/>
    </source>
</evidence>
<evidence type="ECO:0000256" key="5">
    <source>
        <dbReference type="ARBA" id="ARBA00022679"/>
    </source>
</evidence>
<dbReference type="InterPro" id="IPR036097">
    <property type="entry name" value="HisK_dim/P_sf"/>
</dbReference>
<dbReference type="GO" id="GO:0030295">
    <property type="term" value="F:protein kinase activator activity"/>
    <property type="evidence" value="ECO:0007669"/>
    <property type="project" value="TreeGrafter"/>
</dbReference>
<dbReference type="InterPro" id="IPR005467">
    <property type="entry name" value="His_kinase_dom"/>
</dbReference>
<dbReference type="EC" id="2.7.13.3" evidence="3"/>
<evidence type="ECO:0000256" key="11">
    <source>
        <dbReference type="SAM" id="Phobius"/>
    </source>
</evidence>
<dbReference type="Gene3D" id="3.30.565.10">
    <property type="entry name" value="Histidine kinase-like ATPase, C-terminal domain"/>
    <property type="match status" value="1"/>
</dbReference>
<proteinExistence type="predicted"/>
<accession>A0A511ZMZ0</accession>
<dbReference type="RefSeq" id="WP_147211710.1">
    <property type="nucleotide sequence ID" value="NZ_BJYM01000016.1"/>
</dbReference>
<name>A0A511ZMZ0_9BACI</name>
<evidence type="ECO:0000256" key="4">
    <source>
        <dbReference type="ARBA" id="ARBA00022553"/>
    </source>
</evidence>
<dbReference type="PANTHER" id="PTHR42878:SF7">
    <property type="entry name" value="SENSOR HISTIDINE KINASE GLRK"/>
    <property type="match status" value="1"/>
</dbReference>
<keyword evidence="11" id="KW-0812">Transmembrane</keyword>
<dbReference type="Pfam" id="PF02518">
    <property type="entry name" value="HATPase_c"/>
    <property type="match status" value="1"/>
</dbReference>
<feature type="domain" description="Histidine kinase" evidence="12">
    <location>
        <begin position="250"/>
        <end position="457"/>
    </location>
</feature>
<dbReference type="STRING" id="582851.GCA_900162665_01749"/>
<evidence type="ECO:0000256" key="1">
    <source>
        <dbReference type="ARBA" id="ARBA00000085"/>
    </source>
</evidence>
<keyword evidence="9" id="KW-0902">Two-component regulatory system</keyword>
<comment type="catalytic activity">
    <reaction evidence="1">
        <text>ATP + protein L-histidine = ADP + protein N-phospho-L-histidine.</text>
        <dbReference type="EC" id="2.7.13.3"/>
    </reaction>
</comment>
<evidence type="ECO:0000313" key="13">
    <source>
        <dbReference type="EMBL" id="GEN88807.1"/>
    </source>
</evidence>
<evidence type="ECO:0000256" key="3">
    <source>
        <dbReference type="ARBA" id="ARBA00012438"/>
    </source>
</evidence>
<dbReference type="AlphaFoldDB" id="A0A511ZMZ0"/>
<dbReference type="Proteomes" id="UP000321558">
    <property type="component" value="Unassembled WGS sequence"/>
</dbReference>
<keyword evidence="11" id="KW-1133">Transmembrane helix</keyword>
<gene>
    <name evidence="13" type="ORF">OSO01_35460</name>
</gene>
<dbReference type="SUPFAM" id="SSF55874">
    <property type="entry name" value="ATPase domain of HSP90 chaperone/DNA topoisomerase II/histidine kinase"/>
    <property type="match status" value="1"/>
</dbReference>
<dbReference type="EMBL" id="BJYM01000016">
    <property type="protein sequence ID" value="GEN88807.1"/>
    <property type="molecule type" value="Genomic_DNA"/>
</dbReference>
<keyword evidence="8" id="KW-0067">ATP-binding</keyword>
<dbReference type="InterPro" id="IPR004358">
    <property type="entry name" value="Sig_transdc_His_kin-like_C"/>
</dbReference>
<dbReference type="SMART" id="SM00388">
    <property type="entry name" value="HisKA"/>
    <property type="match status" value="1"/>
</dbReference>
<dbReference type="PRINTS" id="PR00344">
    <property type="entry name" value="BCTRLSENSOR"/>
</dbReference>
<organism evidence="13 14">
    <name type="scientific">Oceanobacillus sojae</name>
    <dbReference type="NCBI Taxonomy" id="582851"/>
    <lineage>
        <taxon>Bacteria</taxon>
        <taxon>Bacillati</taxon>
        <taxon>Bacillota</taxon>
        <taxon>Bacilli</taxon>
        <taxon>Bacillales</taxon>
        <taxon>Bacillaceae</taxon>
        <taxon>Oceanobacillus</taxon>
    </lineage>
</organism>
<dbReference type="InterPro" id="IPR036890">
    <property type="entry name" value="HATPase_C_sf"/>
</dbReference>
<evidence type="ECO:0000256" key="2">
    <source>
        <dbReference type="ARBA" id="ARBA00004370"/>
    </source>
</evidence>
<keyword evidence="6" id="KW-0547">Nucleotide-binding</keyword>
<evidence type="ECO:0000256" key="7">
    <source>
        <dbReference type="ARBA" id="ARBA00022777"/>
    </source>
</evidence>
<sequence length="457" mass="52574">MKWKLTIRYLISILSIVFIVSIVNTVILIALLLSQHNEDPEDIIHDTGENFTRAFYYNLSIEDGVPVVSEKGKDALTRFGAWLQILDENGNVISDEYAPESAATHYTPVELVHKYKYMDNDLNTYFIGEYEGYSYIVGVPDSKQQRTIIMADPQQVFTYASQFLGAIVIVDLIIAFIVGFLFSTVLTKPVSRIIERISELKERKFQPKKMKRPGVFKRVFANLNDVSETLQAHENERQKLEQMRNEWISNVSHDIKTPLASIRGYAELLRNDEISPEERLEYAGVIERQSLYMKELLDDFNLTMRLRNQDMSLNLQETRIEGFVRKIIIDLLNDPQFQTHEIDFSSNAPELTWEIDQHLMKRALLNFILNALIHNDNDVKVTVEVAENSIIIRDNGRGIKKEEQAQIFDRYYRGTNTTSRGTGLGLAISRDIIQAHGGRVEMKSEVGKGTMFKIIIK</sequence>
<dbReference type="SUPFAM" id="SSF47384">
    <property type="entry name" value="Homodimeric domain of signal transducing histidine kinase"/>
    <property type="match status" value="1"/>
</dbReference>
<keyword evidence="7 13" id="KW-0418">Kinase</keyword>
<keyword evidence="11" id="KW-0472">Membrane</keyword>
<keyword evidence="5" id="KW-0808">Transferase</keyword>
<keyword evidence="4" id="KW-0597">Phosphoprotein</keyword>
<reference evidence="13 14" key="1">
    <citation type="submission" date="2019-07" db="EMBL/GenBank/DDBJ databases">
        <title>Whole genome shotgun sequence of Oceanobacillus sojae NBRC 105379.</title>
        <authorList>
            <person name="Hosoyama A."/>
            <person name="Uohara A."/>
            <person name="Ohji S."/>
            <person name="Ichikawa N."/>
        </authorList>
    </citation>
    <scope>NUCLEOTIDE SEQUENCE [LARGE SCALE GENOMIC DNA]</scope>
    <source>
        <strain evidence="13 14">NBRC 105379</strain>
    </source>
</reference>
<evidence type="ECO:0000256" key="8">
    <source>
        <dbReference type="ARBA" id="ARBA00022840"/>
    </source>
</evidence>
<keyword evidence="14" id="KW-1185">Reference proteome</keyword>
<evidence type="ECO:0000313" key="14">
    <source>
        <dbReference type="Proteomes" id="UP000321558"/>
    </source>
</evidence>
<dbReference type="GO" id="GO:0005524">
    <property type="term" value="F:ATP binding"/>
    <property type="evidence" value="ECO:0007669"/>
    <property type="project" value="UniProtKB-KW"/>
</dbReference>
<dbReference type="GO" id="GO:0007234">
    <property type="term" value="P:osmosensory signaling via phosphorelay pathway"/>
    <property type="evidence" value="ECO:0007669"/>
    <property type="project" value="TreeGrafter"/>
</dbReference>
<protein>
    <recommendedName>
        <fullName evidence="3">histidine kinase</fullName>
        <ecNumber evidence="3">2.7.13.3</ecNumber>
    </recommendedName>
</protein>
<feature type="transmembrane region" description="Helical" evidence="11">
    <location>
        <begin position="7"/>
        <end position="33"/>
    </location>
</feature>
<dbReference type="PANTHER" id="PTHR42878">
    <property type="entry name" value="TWO-COMPONENT HISTIDINE KINASE"/>
    <property type="match status" value="1"/>
</dbReference>
<dbReference type="SMART" id="SM00387">
    <property type="entry name" value="HATPase_c"/>
    <property type="match status" value="1"/>
</dbReference>
<dbReference type="InterPro" id="IPR003594">
    <property type="entry name" value="HATPase_dom"/>
</dbReference>
<feature type="coiled-coil region" evidence="10">
    <location>
        <begin position="223"/>
        <end position="250"/>
    </location>
</feature>
<evidence type="ECO:0000256" key="6">
    <source>
        <dbReference type="ARBA" id="ARBA00022741"/>
    </source>
</evidence>
<dbReference type="PROSITE" id="PS50109">
    <property type="entry name" value="HIS_KIN"/>
    <property type="match status" value="1"/>
</dbReference>
<comment type="subcellular location">
    <subcellularLocation>
        <location evidence="2">Membrane</location>
    </subcellularLocation>
</comment>
<dbReference type="InterPro" id="IPR050351">
    <property type="entry name" value="BphY/WalK/GraS-like"/>
</dbReference>
<dbReference type="CDD" id="cd00082">
    <property type="entry name" value="HisKA"/>
    <property type="match status" value="1"/>
</dbReference>
<dbReference type="InterPro" id="IPR003661">
    <property type="entry name" value="HisK_dim/P_dom"/>
</dbReference>
<evidence type="ECO:0000259" key="12">
    <source>
        <dbReference type="PROSITE" id="PS50109"/>
    </source>
</evidence>
<dbReference type="OrthoDB" id="368131at2"/>
<dbReference type="Pfam" id="PF00512">
    <property type="entry name" value="HisKA"/>
    <property type="match status" value="1"/>
</dbReference>
<dbReference type="GO" id="GO:0000156">
    <property type="term" value="F:phosphorelay response regulator activity"/>
    <property type="evidence" value="ECO:0007669"/>
    <property type="project" value="TreeGrafter"/>
</dbReference>
<comment type="caution">
    <text evidence="13">The sequence shown here is derived from an EMBL/GenBank/DDBJ whole genome shotgun (WGS) entry which is preliminary data.</text>
</comment>
<feature type="transmembrane region" description="Helical" evidence="11">
    <location>
        <begin position="163"/>
        <end position="186"/>
    </location>
</feature>
<dbReference type="CDD" id="cd00075">
    <property type="entry name" value="HATPase"/>
    <property type="match status" value="1"/>
</dbReference>
<evidence type="ECO:0000256" key="9">
    <source>
        <dbReference type="ARBA" id="ARBA00023012"/>
    </source>
</evidence>
<keyword evidence="10" id="KW-0175">Coiled coil</keyword>